<reference evidence="1 2" key="1">
    <citation type="submission" date="2023-02" db="EMBL/GenBank/DDBJ databases">
        <title>LHISI_Scaffold_Assembly.</title>
        <authorList>
            <person name="Stuart O.P."/>
            <person name="Cleave R."/>
            <person name="Magrath M.J.L."/>
            <person name="Mikheyev A.S."/>
        </authorList>
    </citation>
    <scope>NUCLEOTIDE SEQUENCE [LARGE SCALE GENOMIC DNA]</scope>
    <source>
        <strain evidence="1">Daus_M_001</strain>
        <tissue evidence="1">Leg muscle</tissue>
    </source>
</reference>
<organism evidence="1 2">
    <name type="scientific">Dryococelus australis</name>
    <dbReference type="NCBI Taxonomy" id="614101"/>
    <lineage>
        <taxon>Eukaryota</taxon>
        <taxon>Metazoa</taxon>
        <taxon>Ecdysozoa</taxon>
        <taxon>Arthropoda</taxon>
        <taxon>Hexapoda</taxon>
        <taxon>Insecta</taxon>
        <taxon>Pterygota</taxon>
        <taxon>Neoptera</taxon>
        <taxon>Polyneoptera</taxon>
        <taxon>Phasmatodea</taxon>
        <taxon>Verophasmatodea</taxon>
        <taxon>Anareolatae</taxon>
        <taxon>Phasmatidae</taxon>
        <taxon>Eurycanthinae</taxon>
        <taxon>Dryococelus</taxon>
    </lineage>
</organism>
<name>A0ABQ9GH03_9NEOP</name>
<evidence type="ECO:0000313" key="1">
    <source>
        <dbReference type="EMBL" id="KAJ8871298.1"/>
    </source>
</evidence>
<accession>A0ABQ9GH03</accession>
<proteinExistence type="predicted"/>
<gene>
    <name evidence="1" type="ORF">PR048_027606</name>
</gene>
<evidence type="ECO:0000313" key="2">
    <source>
        <dbReference type="Proteomes" id="UP001159363"/>
    </source>
</evidence>
<dbReference type="EMBL" id="JARBHB010000012">
    <property type="protein sequence ID" value="KAJ8871298.1"/>
    <property type="molecule type" value="Genomic_DNA"/>
</dbReference>
<dbReference type="Proteomes" id="UP001159363">
    <property type="component" value="Chromosome 11"/>
</dbReference>
<comment type="caution">
    <text evidence="1">The sequence shown here is derived from an EMBL/GenBank/DDBJ whole genome shotgun (WGS) entry which is preliminary data.</text>
</comment>
<keyword evidence="2" id="KW-1185">Reference proteome</keyword>
<sequence length="96" mass="11213">MASLSLTDEGNIPLIIRFRKKMRTVSESTFWDILVSNPIIADRRAQEKKHLPPVSVAKYRTIFNECILGFFPHRIINVANAWLIIHVRKKISKRKE</sequence>
<protein>
    <submittedName>
        <fullName evidence="1">Uncharacterized protein</fullName>
    </submittedName>
</protein>